<dbReference type="EMBL" id="JBHMDY010000001">
    <property type="protein sequence ID" value="MFB9258488.1"/>
    <property type="molecule type" value="Genomic_DNA"/>
</dbReference>
<dbReference type="SUPFAM" id="SSF50249">
    <property type="entry name" value="Nucleic acid-binding proteins"/>
    <property type="match status" value="1"/>
</dbReference>
<proteinExistence type="predicted"/>
<gene>
    <name evidence="4" type="ORF">ACFFVD_01585</name>
</gene>
<evidence type="ECO:0000313" key="5">
    <source>
        <dbReference type="Proteomes" id="UP001589700"/>
    </source>
</evidence>
<dbReference type="PROSITE" id="PS50935">
    <property type="entry name" value="SSB"/>
    <property type="match status" value="1"/>
</dbReference>
<organism evidence="4 5">
    <name type="scientific">Dietzia aerolata</name>
    <dbReference type="NCBI Taxonomy" id="595984"/>
    <lineage>
        <taxon>Bacteria</taxon>
        <taxon>Bacillati</taxon>
        <taxon>Actinomycetota</taxon>
        <taxon>Actinomycetes</taxon>
        <taxon>Mycobacteriales</taxon>
        <taxon>Dietziaceae</taxon>
        <taxon>Dietzia</taxon>
    </lineage>
</organism>
<name>A0ABV5JL90_9ACTN</name>
<protein>
    <submittedName>
        <fullName evidence="4">Single-stranded DNA-binding protein</fullName>
    </submittedName>
</protein>
<dbReference type="RefSeq" id="WP_182630730.1">
    <property type="nucleotide sequence ID" value="NZ_JAALDM010000005.1"/>
</dbReference>
<evidence type="ECO:0000256" key="2">
    <source>
        <dbReference type="PROSITE-ProRule" id="PRU00252"/>
    </source>
</evidence>
<accession>A0ABV5JL90</accession>
<dbReference type="CDD" id="cd04496">
    <property type="entry name" value="SSB_OBF"/>
    <property type="match status" value="1"/>
</dbReference>
<comment type="caution">
    <text evidence="4">The sequence shown here is derived from an EMBL/GenBank/DDBJ whole genome shotgun (WGS) entry which is preliminary data.</text>
</comment>
<feature type="region of interest" description="Disordered" evidence="3">
    <location>
        <begin position="117"/>
        <end position="195"/>
    </location>
</feature>
<evidence type="ECO:0000256" key="1">
    <source>
        <dbReference type="ARBA" id="ARBA00023125"/>
    </source>
</evidence>
<dbReference type="GO" id="GO:0003677">
    <property type="term" value="F:DNA binding"/>
    <property type="evidence" value="ECO:0007669"/>
    <property type="project" value="UniProtKB-KW"/>
</dbReference>
<keyword evidence="1 2" id="KW-0238">DNA-binding</keyword>
<dbReference type="InterPro" id="IPR012340">
    <property type="entry name" value="NA-bd_OB-fold"/>
</dbReference>
<dbReference type="Gene3D" id="2.40.50.140">
    <property type="entry name" value="Nucleic acid-binding proteins"/>
    <property type="match status" value="1"/>
</dbReference>
<evidence type="ECO:0000256" key="3">
    <source>
        <dbReference type="SAM" id="MobiDB-lite"/>
    </source>
</evidence>
<feature type="compositionally biased region" description="Acidic residues" evidence="3">
    <location>
        <begin position="174"/>
        <end position="186"/>
    </location>
</feature>
<dbReference type="Proteomes" id="UP001589700">
    <property type="component" value="Unassembled WGS sequence"/>
</dbReference>
<evidence type="ECO:0000313" key="4">
    <source>
        <dbReference type="EMBL" id="MFB9258488.1"/>
    </source>
</evidence>
<sequence>MYETQTTVRGTIITDPVTRRVGDDEVFSFRVASNTRYQDRTTGEWKTGGTLYFSANCWGKLVPRTSGRLFKGDAVIVQGRLLTNEYEKEGRVMRDLEMRVGAIGPDMARMDVTAKKVRHESNGPDAGDGGVRGADGLRAVDGPDAEAMAVGSVPAGGHPLAAGLDSPGLRGLDDVDPELEDEDSELEQFAGASTA</sequence>
<reference evidence="4 5" key="1">
    <citation type="submission" date="2024-09" db="EMBL/GenBank/DDBJ databases">
        <authorList>
            <person name="Sun Q."/>
            <person name="Mori K."/>
        </authorList>
    </citation>
    <scope>NUCLEOTIDE SEQUENCE [LARGE SCALE GENOMIC DNA]</scope>
    <source>
        <strain evidence="4 5">CCM 7659</strain>
    </source>
</reference>
<dbReference type="Pfam" id="PF00436">
    <property type="entry name" value="SSB"/>
    <property type="match status" value="1"/>
</dbReference>
<keyword evidence="5" id="KW-1185">Reference proteome</keyword>
<dbReference type="InterPro" id="IPR000424">
    <property type="entry name" value="Primosome_PriB/ssb"/>
</dbReference>